<proteinExistence type="predicted"/>
<dbReference type="WBParaSite" id="HCON_00181100-00001">
    <property type="protein sequence ID" value="HCON_00181100-00001"/>
    <property type="gene ID" value="HCON_00181100"/>
</dbReference>
<dbReference type="Proteomes" id="UP000025227">
    <property type="component" value="Unplaced"/>
</dbReference>
<evidence type="ECO:0000313" key="2">
    <source>
        <dbReference type="Proteomes" id="UP000025227"/>
    </source>
</evidence>
<keyword evidence="1" id="KW-1133">Transmembrane helix</keyword>
<evidence type="ECO:0000313" key="3">
    <source>
        <dbReference type="WBParaSite" id="HCON_00181100-00001"/>
    </source>
</evidence>
<sequence length="76" mass="8569">MAMESTKCVSHELRSSWAVTFLPAVLPLAIAVLPIHVRRSHAYLWNYSLGSILSYALFEHFLLVCSSSYLSILFLP</sequence>
<feature type="transmembrane region" description="Helical" evidence="1">
    <location>
        <begin position="49"/>
        <end position="75"/>
    </location>
</feature>
<accession>A0A7I4Z5Q6</accession>
<organism evidence="2 3">
    <name type="scientific">Haemonchus contortus</name>
    <name type="common">Barber pole worm</name>
    <dbReference type="NCBI Taxonomy" id="6289"/>
    <lineage>
        <taxon>Eukaryota</taxon>
        <taxon>Metazoa</taxon>
        <taxon>Ecdysozoa</taxon>
        <taxon>Nematoda</taxon>
        <taxon>Chromadorea</taxon>
        <taxon>Rhabditida</taxon>
        <taxon>Rhabditina</taxon>
        <taxon>Rhabditomorpha</taxon>
        <taxon>Strongyloidea</taxon>
        <taxon>Trichostrongylidae</taxon>
        <taxon>Haemonchus</taxon>
    </lineage>
</organism>
<reference evidence="3" key="1">
    <citation type="submission" date="2020-12" db="UniProtKB">
        <authorList>
            <consortium name="WormBaseParasite"/>
        </authorList>
    </citation>
    <scope>IDENTIFICATION</scope>
    <source>
        <strain evidence="3">MHco3</strain>
    </source>
</reference>
<feature type="transmembrane region" description="Helical" evidence="1">
    <location>
        <begin position="17"/>
        <end position="37"/>
    </location>
</feature>
<keyword evidence="2" id="KW-1185">Reference proteome</keyword>
<name>A0A7I4Z5Q6_HAECO</name>
<protein>
    <submittedName>
        <fullName evidence="3">Uncharacterized protein</fullName>
    </submittedName>
</protein>
<evidence type="ECO:0000256" key="1">
    <source>
        <dbReference type="SAM" id="Phobius"/>
    </source>
</evidence>
<keyword evidence="1" id="KW-0812">Transmembrane</keyword>
<keyword evidence="1" id="KW-0472">Membrane</keyword>
<dbReference type="AlphaFoldDB" id="A0A7I4Z5Q6"/>